<dbReference type="InterPro" id="IPR037275">
    <property type="entry name" value="Znf_CTCHY_sf"/>
</dbReference>
<evidence type="ECO:0000256" key="2">
    <source>
        <dbReference type="ARBA" id="ARBA00022490"/>
    </source>
</evidence>
<gene>
    <name evidence="12" type="primary">ZCCHC4</name>
    <name evidence="12" type="synonym">zcchc4</name>
</gene>
<dbReference type="Pfam" id="PF06839">
    <property type="entry name" value="Zn_ribbon_GRF"/>
    <property type="match status" value="1"/>
</dbReference>
<dbReference type="PROSITE" id="PS51999">
    <property type="entry name" value="ZF_GRF"/>
    <property type="match status" value="1"/>
</dbReference>
<reference evidence="12" key="3">
    <citation type="submission" date="2025-09" db="UniProtKB">
        <authorList>
            <consortium name="Ensembl"/>
        </authorList>
    </citation>
    <scope>IDENTIFICATION</scope>
</reference>
<name>A0A8C4RM71_ERPCA</name>
<organism evidence="12 13">
    <name type="scientific">Erpetoichthys calabaricus</name>
    <name type="common">Rope fish</name>
    <name type="synonym">Calamoichthys calabaricus</name>
    <dbReference type="NCBI Taxonomy" id="27687"/>
    <lineage>
        <taxon>Eukaryota</taxon>
        <taxon>Metazoa</taxon>
        <taxon>Chordata</taxon>
        <taxon>Craniata</taxon>
        <taxon>Vertebrata</taxon>
        <taxon>Euteleostomi</taxon>
        <taxon>Actinopterygii</taxon>
        <taxon>Polypteriformes</taxon>
        <taxon>Polypteridae</taxon>
        <taxon>Erpetoichthys</taxon>
    </lineage>
</organism>
<dbReference type="InterPro" id="IPR010666">
    <property type="entry name" value="Znf_GRF"/>
</dbReference>
<keyword evidence="7 9" id="KW-0863">Zinc-finger</keyword>
<dbReference type="AlphaFoldDB" id="A0A8C4RM71"/>
<keyword evidence="4" id="KW-0808">Transferase</keyword>
<dbReference type="InterPro" id="IPR039846">
    <property type="entry name" value="ZCCHC4"/>
</dbReference>
<dbReference type="CTD" id="29063"/>
<feature type="region of interest" description="Disordered" evidence="10">
    <location>
        <begin position="448"/>
        <end position="499"/>
    </location>
</feature>
<keyword evidence="8" id="KW-0862">Zinc</keyword>
<proteinExistence type="predicted"/>
<dbReference type="OrthoDB" id="431817at2759"/>
<evidence type="ECO:0000313" key="13">
    <source>
        <dbReference type="Proteomes" id="UP000694620"/>
    </source>
</evidence>
<keyword evidence="13" id="KW-1185">Reference proteome</keyword>
<evidence type="ECO:0000256" key="9">
    <source>
        <dbReference type="PROSITE-ProRule" id="PRU01343"/>
    </source>
</evidence>
<keyword evidence="2" id="KW-0963">Cytoplasm</keyword>
<dbReference type="SMR" id="A0A8C4RM71"/>
<dbReference type="PANTHER" id="PTHR13493:SF3">
    <property type="entry name" value="RRNA N6-ADENOSINE-METHYLTRANSFERASE ZCCHC4"/>
    <property type="match status" value="1"/>
</dbReference>
<dbReference type="Pfam" id="PF10237">
    <property type="entry name" value="N6-adenineMlase"/>
    <property type="match status" value="1"/>
</dbReference>
<dbReference type="PROSITE" id="PS50216">
    <property type="entry name" value="DHHC"/>
    <property type="match status" value="1"/>
</dbReference>
<dbReference type="GeneID" id="114651780"/>
<evidence type="ECO:0000256" key="8">
    <source>
        <dbReference type="ARBA" id="ARBA00022833"/>
    </source>
</evidence>
<dbReference type="Proteomes" id="UP000694620">
    <property type="component" value="Chromosome 5"/>
</dbReference>
<evidence type="ECO:0000256" key="4">
    <source>
        <dbReference type="ARBA" id="ARBA00022679"/>
    </source>
</evidence>
<feature type="domain" description="GRF-type" evidence="11">
    <location>
        <begin position="24"/>
        <end position="66"/>
    </location>
</feature>
<dbReference type="Ensembl" id="ENSECRT00000003840.1">
    <property type="protein sequence ID" value="ENSECRP00000003779.1"/>
    <property type="gene ID" value="ENSECRG00000002591.1"/>
</dbReference>
<dbReference type="GO" id="GO:0005737">
    <property type="term" value="C:cytoplasm"/>
    <property type="evidence" value="ECO:0007669"/>
    <property type="project" value="UniProtKB-SubCell"/>
</dbReference>
<evidence type="ECO:0000259" key="11">
    <source>
        <dbReference type="PROSITE" id="PS51999"/>
    </source>
</evidence>
<dbReference type="GeneTree" id="ENSGT00390000012556"/>
<sequence>MSEEDDEGLQVILNEEVEAKAPSCPHGPTLLFVKYNKKEGAPRRFYACSACRDRKDCNFFQWEDEKVSELRLLAREQNNKRKQPPFSHIEYYTRYRHFVSLPLIRRRFCQDCQLLLLSGDWDEHSSHSVLCDISVAQLRRPSQLLHPLENKKTNAQYLFAERSCMFLLDLFESLGLNKILCVGTPRLHELIKIRNSEGHHQVMKSLLMDIDFRYCQFNSEDEFCHYNMFNHYFFDAEQGYVTCRKFLLEEIGERVVLVSDPPFGGLVKPLAHSFKKISAIWKAQQQLESSVQEMPIFWIFPYFFESRIKECFPTFSMLDYQVDYENHALYKYGKKGRRQSPVRIFTNLSPRDIILPSDEGYRFCSQCQRYVSSENKHCDICDACPSKDGRQWRHCLQCNKCVKPTWIHCMSCNCCALKDHCCSKPSSGCFICGDKEHKRSICPQKYSSENVKQQKAKQKNRSPRKKKKMSNPKVLMRATTQTVKKKKRKEARLKKKVTV</sequence>
<evidence type="ECO:0000256" key="3">
    <source>
        <dbReference type="ARBA" id="ARBA00022603"/>
    </source>
</evidence>
<feature type="compositionally biased region" description="Basic residues" evidence="10">
    <location>
        <begin position="454"/>
        <end position="470"/>
    </location>
</feature>
<protein>
    <submittedName>
        <fullName evidence="12">Zinc finger, CCHC domain containing 4</fullName>
    </submittedName>
</protein>
<dbReference type="GO" id="GO:0005730">
    <property type="term" value="C:nucleolus"/>
    <property type="evidence" value="ECO:0007669"/>
    <property type="project" value="TreeGrafter"/>
</dbReference>
<dbReference type="GO" id="GO:0008270">
    <property type="term" value="F:zinc ion binding"/>
    <property type="evidence" value="ECO:0007669"/>
    <property type="project" value="UniProtKB-KW"/>
</dbReference>
<feature type="compositionally biased region" description="Basic residues" evidence="10">
    <location>
        <begin position="483"/>
        <end position="499"/>
    </location>
</feature>
<dbReference type="PANTHER" id="PTHR13493">
    <property type="entry name" value="ZINC FINGER CCHC DOMAIN-CONTAINING"/>
    <property type="match status" value="1"/>
</dbReference>
<evidence type="ECO:0000313" key="12">
    <source>
        <dbReference type="Ensembl" id="ENSECRP00000003779.1"/>
    </source>
</evidence>
<evidence type="ECO:0000256" key="1">
    <source>
        <dbReference type="ARBA" id="ARBA00004496"/>
    </source>
</evidence>
<reference evidence="12" key="2">
    <citation type="submission" date="2025-08" db="UniProtKB">
        <authorList>
            <consortium name="Ensembl"/>
        </authorList>
    </citation>
    <scope>IDENTIFICATION</scope>
</reference>
<keyword evidence="6" id="KW-0479">Metal-binding</keyword>
<reference evidence="12" key="1">
    <citation type="submission" date="2021-06" db="EMBL/GenBank/DDBJ databases">
        <authorList>
            <consortium name="Wellcome Sanger Institute Data Sharing"/>
        </authorList>
    </citation>
    <scope>NUCLEOTIDE SEQUENCE [LARGE SCALE GENOMIC DNA]</scope>
</reference>
<evidence type="ECO:0000256" key="5">
    <source>
        <dbReference type="ARBA" id="ARBA00022691"/>
    </source>
</evidence>
<evidence type="ECO:0000256" key="7">
    <source>
        <dbReference type="ARBA" id="ARBA00022771"/>
    </source>
</evidence>
<keyword evidence="3" id="KW-0489">Methyltransferase</keyword>
<keyword evidence="5" id="KW-0949">S-adenosyl-L-methionine</keyword>
<dbReference type="GO" id="GO:0008988">
    <property type="term" value="F:rRNA (adenine-N6-)-methyltransferase activity"/>
    <property type="evidence" value="ECO:0007669"/>
    <property type="project" value="InterPro"/>
</dbReference>
<dbReference type="SUPFAM" id="SSF161245">
    <property type="entry name" value="Zinc hairpin stack"/>
    <property type="match status" value="1"/>
</dbReference>
<evidence type="ECO:0000256" key="6">
    <source>
        <dbReference type="ARBA" id="ARBA00022723"/>
    </source>
</evidence>
<accession>A0A8C4RM71</accession>
<evidence type="ECO:0000256" key="10">
    <source>
        <dbReference type="SAM" id="MobiDB-lite"/>
    </source>
</evidence>
<dbReference type="RefSeq" id="XP_028657574.1">
    <property type="nucleotide sequence ID" value="XM_028801741.2"/>
</dbReference>
<comment type="subcellular location">
    <subcellularLocation>
        <location evidence="1">Cytoplasm</location>
    </subcellularLocation>
</comment>
<dbReference type="InterPro" id="IPR041370">
    <property type="entry name" value="Mlase_EEF1AKMT1/ZCCHC4"/>
</dbReference>